<dbReference type="HOGENOM" id="CLU_2147670_0_0_1"/>
<dbReference type="Proteomes" id="UP000023758">
    <property type="component" value="Unassembled WGS sequence"/>
</dbReference>
<gene>
    <name evidence="2" type="ORF">H103_04709</name>
</gene>
<keyword evidence="1" id="KW-0732">Signal</keyword>
<organism evidence="2">
    <name type="scientific">Trichophyton rubrum CBS 288.86</name>
    <dbReference type="NCBI Taxonomy" id="1215330"/>
    <lineage>
        <taxon>Eukaryota</taxon>
        <taxon>Fungi</taxon>
        <taxon>Dikarya</taxon>
        <taxon>Ascomycota</taxon>
        <taxon>Pezizomycotina</taxon>
        <taxon>Eurotiomycetes</taxon>
        <taxon>Eurotiomycetidae</taxon>
        <taxon>Onygenales</taxon>
        <taxon>Arthrodermataceae</taxon>
        <taxon>Trichophyton</taxon>
    </lineage>
</organism>
<dbReference type="EMBL" id="KK207857">
    <property type="protein sequence ID" value="EZF51974.1"/>
    <property type="molecule type" value="Genomic_DNA"/>
</dbReference>
<feature type="chain" id="PRO_5001510610" description="Ig-like domain-containing protein" evidence="1">
    <location>
        <begin position="22"/>
        <end position="112"/>
    </location>
</feature>
<feature type="signal peptide" evidence="1">
    <location>
        <begin position="1"/>
        <end position="21"/>
    </location>
</feature>
<evidence type="ECO:0000313" key="2">
    <source>
        <dbReference type="EMBL" id="EZF51974.1"/>
    </source>
</evidence>
<accession>A0A022W147</accession>
<evidence type="ECO:0000256" key="1">
    <source>
        <dbReference type="SAM" id="SignalP"/>
    </source>
</evidence>
<reference evidence="2" key="1">
    <citation type="submission" date="2014-02" db="EMBL/GenBank/DDBJ databases">
        <title>The Genome Sequence of Trichophyton rubrum (morphotype fischeri) CBS 288.86.</title>
        <authorList>
            <consortium name="The Broad Institute Genomics Platform"/>
            <person name="Cuomo C.A."/>
            <person name="White T.C."/>
            <person name="Graser Y."/>
            <person name="Martinez-Rossi N."/>
            <person name="Heitman J."/>
            <person name="Young S.K."/>
            <person name="Zeng Q."/>
            <person name="Gargeya S."/>
            <person name="Abouelleil A."/>
            <person name="Alvarado L."/>
            <person name="Chapman S.B."/>
            <person name="Gainer-Dewar J."/>
            <person name="Goldberg J."/>
            <person name="Griggs A."/>
            <person name="Gujja S."/>
            <person name="Hansen M."/>
            <person name="Howarth C."/>
            <person name="Imamovic A."/>
            <person name="Larimer J."/>
            <person name="Martinez D."/>
            <person name="Murphy C."/>
            <person name="Pearson M.D."/>
            <person name="Persinoti G."/>
            <person name="Poon T."/>
            <person name="Priest M."/>
            <person name="Roberts A.D."/>
            <person name="Saif S."/>
            <person name="Shea T.D."/>
            <person name="Sykes S.N."/>
            <person name="Wortman J."/>
            <person name="Nusbaum C."/>
            <person name="Birren B."/>
        </authorList>
    </citation>
    <scope>NUCLEOTIDE SEQUENCE [LARGE SCALE GENOMIC DNA]</scope>
    <source>
        <strain evidence="2">CBS 288.86</strain>
    </source>
</reference>
<protein>
    <recommendedName>
        <fullName evidence="3">Ig-like domain-containing protein</fullName>
    </recommendedName>
</protein>
<sequence length="112" mass="12479">MAGVLLRLLLELSLQLGTGCGAAYKLTTLHISATCFTLKRIYHYDMAPPNSCPALAWFREKGHATSFHFFVMELPLSPANRLLGRKESPQRLLSPNDAEVLTTTTEYSVYTC</sequence>
<evidence type="ECO:0008006" key="3">
    <source>
        <dbReference type="Google" id="ProtNLM"/>
    </source>
</evidence>
<name>A0A022W147_TRIRU</name>
<proteinExistence type="predicted"/>
<dbReference type="AlphaFoldDB" id="A0A022W147"/>